<evidence type="ECO:0000256" key="6">
    <source>
        <dbReference type="ARBA" id="ARBA00023136"/>
    </source>
</evidence>
<dbReference type="Gene3D" id="1.20.1540.10">
    <property type="entry name" value="Rhomboid-like"/>
    <property type="match status" value="1"/>
</dbReference>
<dbReference type="AlphaFoldDB" id="A0A0F9PY63"/>
<evidence type="ECO:0000259" key="8">
    <source>
        <dbReference type="Pfam" id="PF01694"/>
    </source>
</evidence>
<comment type="similarity">
    <text evidence="2">Belongs to the peptidase S54 family.</text>
</comment>
<accession>A0A0F9PY63</accession>
<reference evidence="9" key="1">
    <citation type="journal article" date="2015" name="Nature">
        <title>Complex archaea that bridge the gap between prokaryotes and eukaryotes.</title>
        <authorList>
            <person name="Spang A."/>
            <person name="Saw J.H."/>
            <person name="Jorgensen S.L."/>
            <person name="Zaremba-Niedzwiedzka K."/>
            <person name="Martijn J."/>
            <person name="Lind A.E."/>
            <person name="van Eijk R."/>
            <person name="Schleper C."/>
            <person name="Guy L."/>
            <person name="Ettema T.J."/>
        </authorList>
    </citation>
    <scope>NUCLEOTIDE SEQUENCE</scope>
</reference>
<feature type="transmembrane region" description="Helical" evidence="7">
    <location>
        <begin position="119"/>
        <end position="139"/>
    </location>
</feature>
<dbReference type="InterPro" id="IPR050925">
    <property type="entry name" value="Rhomboid_protease_S54"/>
</dbReference>
<dbReference type="PANTHER" id="PTHR43731">
    <property type="entry name" value="RHOMBOID PROTEASE"/>
    <property type="match status" value="1"/>
</dbReference>
<gene>
    <name evidence="9" type="ORF">LCGC14_1081890</name>
</gene>
<dbReference type="EMBL" id="LAZR01004740">
    <property type="protein sequence ID" value="KKN05976.1"/>
    <property type="molecule type" value="Genomic_DNA"/>
</dbReference>
<dbReference type="InterPro" id="IPR035952">
    <property type="entry name" value="Rhomboid-like_sf"/>
</dbReference>
<evidence type="ECO:0000256" key="3">
    <source>
        <dbReference type="ARBA" id="ARBA00022692"/>
    </source>
</evidence>
<evidence type="ECO:0000256" key="1">
    <source>
        <dbReference type="ARBA" id="ARBA00004141"/>
    </source>
</evidence>
<feature type="domain" description="Peptidase S54 rhomboid" evidence="8">
    <location>
        <begin position="53"/>
        <end position="144"/>
    </location>
</feature>
<comment type="caution">
    <text evidence="9">The sequence shown here is derived from an EMBL/GenBank/DDBJ whole genome shotgun (WGS) entry which is preliminary data.</text>
</comment>
<dbReference type="InterPro" id="IPR022764">
    <property type="entry name" value="Peptidase_S54_rhomboid_dom"/>
</dbReference>
<keyword evidence="3 7" id="KW-0812">Transmembrane</keyword>
<evidence type="ECO:0000256" key="2">
    <source>
        <dbReference type="ARBA" id="ARBA00009045"/>
    </source>
</evidence>
<name>A0A0F9PY63_9ZZZZ</name>
<keyword evidence="6 7" id="KW-0472">Membrane</keyword>
<evidence type="ECO:0000256" key="5">
    <source>
        <dbReference type="ARBA" id="ARBA00022989"/>
    </source>
</evidence>
<dbReference type="GO" id="GO:0004252">
    <property type="term" value="F:serine-type endopeptidase activity"/>
    <property type="evidence" value="ECO:0007669"/>
    <property type="project" value="InterPro"/>
</dbReference>
<dbReference type="Pfam" id="PF01694">
    <property type="entry name" value="Rhomboid"/>
    <property type="match status" value="1"/>
</dbReference>
<feature type="non-terminal residue" evidence="9">
    <location>
        <position position="147"/>
    </location>
</feature>
<feature type="transmembrane region" description="Helical" evidence="7">
    <location>
        <begin position="68"/>
        <end position="84"/>
    </location>
</feature>
<keyword evidence="4" id="KW-0378">Hydrolase</keyword>
<comment type="subcellular location">
    <subcellularLocation>
        <location evidence="1">Membrane</location>
        <topology evidence="1">Multi-pass membrane protein</topology>
    </subcellularLocation>
</comment>
<dbReference type="PANTHER" id="PTHR43731:SF14">
    <property type="entry name" value="PRESENILIN-ASSOCIATED RHOMBOID-LIKE PROTEIN, MITOCHONDRIAL"/>
    <property type="match status" value="1"/>
</dbReference>
<evidence type="ECO:0000256" key="4">
    <source>
        <dbReference type="ARBA" id="ARBA00022801"/>
    </source>
</evidence>
<dbReference type="SUPFAM" id="SSF144091">
    <property type="entry name" value="Rhomboid-like"/>
    <property type="match status" value="1"/>
</dbReference>
<protein>
    <recommendedName>
        <fullName evidence="8">Peptidase S54 rhomboid domain-containing protein</fullName>
    </recommendedName>
</protein>
<evidence type="ECO:0000256" key="7">
    <source>
        <dbReference type="SAM" id="Phobius"/>
    </source>
</evidence>
<feature type="transmembrane region" description="Helical" evidence="7">
    <location>
        <begin position="12"/>
        <end position="31"/>
    </location>
</feature>
<proteinExistence type="inferred from homology"/>
<dbReference type="GO" id="GO:0016020">
    <property type="term" value="C:membrane"/>
    <property type="evidence" value="ECO:0007669"/>
    <property type="project" value="UniProtKB-SubCell"/>
</dbReference>
<feature type="transmembrane region" description="Helical" evidence="7">
    <location>
        <begin position="96"/>
        <end position="113"/>
    </location>
</feature>
<evidence type="ECO:0000313" key="9">
    <source>
        <dbReference type="EMBL" id="KKN05976.1"/>
    </source>
</evidence>
<organism evidence="9">
    <name type="scientific">marine sediment metagenome</name>
    <dbReference type="NCBI Taxonomy" id="412755"/>
    <lineage>
        <taxon>unclassified sequences</taxon>
        <taxon>metagenomes</taxon>
        <taxon>ecological metagenomes</taxon>
    </lineage>
</organism>
<keyword evidence="5 7" id="KW-1133">Transmembrane helix</keyword>
<sequence>MIFLDADDLKNAKVTLGLILINIIFFFITYLDFPLENFLIFVQINRRIIENYEIWRIFTSLFLHANELHLFSNMISLLFFGATIETNPNISKLQFLLIYLISGIIGNLFSLVLLPYNAISLGASGAIFGLIGVVLIMIATENRTLLP</sequence>